<organism evidence="1 2">
    <name type="scientific">Synechococcus phage S-SRM01</name>
    <dbReference type="NCBI Taxonomy" id="2781608"/>
    <lineage>
        <taxon>Viruses</taxon>
        <taxon>Duplodnaviria</taxon>
        <taxon>Heunggongvirae</taxon>
        <taxon>Uroviricota</taxon>
        <taxon>Caudoviricetes</taxon>
        <taxon>Pantevenvirales</taxon>
        <taxon>Kyanoviridae</taxon>
        <taxon>Serangoonvirus</taxon>
        <taxon>Serangoonvirus essarone</taxon>
    </lineage>
</organism>
<name>A0A879R1S4_9CAUD</name>
<dbReference type="Proteomes" id="UP000664915">
    <property type="component" value="Segment"/>
</dbReference>
<keyword evidence="2" id="KW-1185">Reference proteome</keyword>
<accession>A0A879R1S4</accession>
<reference evidence="1" key="1">
    <citation type="submission" date="2020-09" db="EMBL/GenBank/DDBJ databases">
        <authorList>
            <person name="Zhang D."/>
            <person name="Hatherill J.R."/>
            <person name="Ramirez J.F."/>
            <person name="Edinger B."/>
            <person name="Balarin R."/>
            <person name="Sullivan A."/>
            <person name="Humpal K.M."/>
            <person name="Guseva A."/>
            <person name="Butela K.A."/>
            <person name="Garlena R.A."/>
            <person name="Russell D.A."/>
            <person name="Pope W.H."/>
            <person name="Jacobs-Sera D."/>
            <person name="Hatfull G.F."/>
        </authorList>
    </citation>
    <scope>NUCLEOTIDE SEQUENCE</scope>
</reference>
<dbReference type="KEGG" id="vg:77946347"/>
<sequence length="62" mass="7228">MQTASVIPISKKAKNRFANLMDRIETCIIEQQQGNKVFLTSLNGKNHFWAMLDNDPDWMIQF</sequence>
<proteinExistence type="predicted"/>
<dbReference type="GeneID" id="77946347"/>
<evidence type="ECO:0000313" key="1">
    <source>
        <dbReference type="EMBL" id="QPX48142.1"/>
    </source>
</evidence>
<dbReference type="EMBL" id="MW015081">
    <property type="protein sequence ID" value="QPX48142.1"/>
    <property type="molecule type" value="Genomic_DNA"/>
</dbReference>
<dbReference type="RefSeq" id="YP_010670152.1">
    <property type="nucleotide sequence ID" value="NC_070963.1"/>
</dbReference>
<protein>
    <submittedName>
        <fullName evidence="1">Uncharacterized protein</fullName>
    </submittedName>
</protein>
<evidence type="ECO:0000313" key="2">
    <source>
        <dbReference type="Proteomes" id="UP000664915"/>
    </source>
</evidence>